<dbReference type="Pfam" id="PF02608">
    <property type="entry name" value="Bmp"/>
    <property type="match status" value="1"/>
</dbReference>
<evidence type="ECO:0000256" key="1">
    <source>
        <dbReference type="ARBA" id="ARBA00022729"/>
    </source>
</evidence>
<evidence type="ECO:0000313" key="4">
    <source>
        <dbReference type="EMBL" id="SHK40271.1"/>
    </source>
</evidence>
<dbReference type="EMBL" id="FRAG01000055">
    <property type="protein sequence ID" value="SHK40271.1"/>
    <property type="molecule type" value="Genomic_DNA"/>
</dbReference>
<evidence type="ECO:0000313" key="5">
    <source>
        <dbReference type="Proteomes" id="UP000184465"/>
    </source>
</evidence>
<dbReference type="PROSITE" id="PS51257">
    <property type="entry name" value="PROKAR_LIPOPROTEIN"/>
    <property type="match status" value="1"/>
</dbReference>
<dbReference type="AlphaFoldDB" id="A0A1M6S6F2"/>
<dbReference type="PANTHER" id="PTHR43208:SF1">
    <property type="entry name" value="ABC TRANSPORTER SUBSTRATE-BINDING PROTEIN"/>
    <property type="match status" value="1"/>
</dbReference>
<feature type="signal peptide" evidence="2">
    <location>
        <begin position="1"/>
        <end position="26"/>
    </location>
</feature>
<accession>A0A1M6S6F2</accession>
<dbReference type="InterPro" id="IPR052910">
    <property type="entry name" value="ABC-Purine-Binding"/>
</dbReference>
<dbReference type="Gene3D" id="3.40.50.2300">
    <property type="match status" value="2"/>
</dbReference>
<keyword evidence="5" id="KW-1185">Reference proteome</keyword>
<dbReference type="Proteomes" id="UP000184465">
    <property type="component" value="Unassembled WGS sequence"/>
</dbReference>
<feature type="chain" id="PRO_5039453941" evidence="2">
    <location>
        <begin position="27"/>
        <end position="366"/>
    </location>
</feature>
<dbReference type="STRING" id="1121301.SAMN02745912_03200"/>
<organism evidence="4 5">
    <name type="scientific">Paramaledivibacter caminithermalis (strain DSM 15212 / CIP 107654 / DViRD3)</name>
    <name type="common">Clostridium caminithermale</name>
    <dbReference type="NCBI Taxonomy" id="1121301"/>
    <lineage>
        <taxon>Bacteria</taxon>
        <taxon>Bacillati</taxon>
        <taxon>Bacillota</taxon>
        <taxon>Clostridia</taxon>
        <taxon>Peptostreptococcales</taxon>
        <taxon>Caminicellaceae</taxon>
        <taxon>Paramaledivibacter</taxon>
    </lineage>
</organism>
<feature type="domain" description="ABC transporter substrate-binding protein PnrA-like" evidence="3">
    <location>
        <begin position="39"/>
        <end position="321"/>
    </location>
</feature>
<dbReference type="PANTHER" id="PTHR43208">
    <property type="entry name" value="ABC TRANSPORTER SUBSTRATE-BINDING PROTEIN"/>
    <property type="match status" value="1"/>
</dbReference>
<proteinExistence type="predicted"/>
<protein>
    <submittedName>
        <fullName evidence="4">Nucleoside-binding protein</fullName>
    </submittedName>
</protein>
<sequence length="366" mass="40861">MFKRILTLLLTLVLTFSIFTGCGKEAAEKTASKGDNDFKVGFIYVGPIGDGGWSYSHNEGRLYLENELGVETIYRESVPEGQEVEKVMNDMIDQGAKVIFATSFGYMDYVEKVSKEHPEVKFLHCSGYKTTENMSNYFGRMYEPRYLAGIVAGLKTKSNKIGYVAAFEIPEVIRGINAFTLGVRSINPDAKVIVRWTHTWYDPAKEKEAAKSLLDEGADVIAQHQDTAGPQQAAEEAGAYSIGYNTDSFDKAPKSYMTAPIWNWGPYYVEQVKAAMEGNWKSHSYWGGMKEQIVKLAPLSENAPEKATEKVKEAEEKILNGNLNVFTGPIKNQEGKIVVEEGKILTDSEMLSMDWFVEGVEGKIEK</sequence>
<dbReference type="CDD" id="cd19963">
    <property type="entry name" value="PBP1_BMP-like"/>
    <property type="match status" value="1"/>
</dbReference>
<evidence type="ECO:0000259" key="3">
    <source>
        <dbReference type="Pfam" id="PF02608"/>
    </source>
</evidence>
<dbReference type="GO" id="GO:0005886">
    <property type="term" value="C:plasma membrane"/>
    <property type="evidence" value="ECO:0007669"/>
    <property type="project" value="InterPro"/>
</dbReference>
<name>A0A1M6S6F2_PARC5</name>
<gene>
    <name evidence="4" type="ORF">SAMN02745912_03200</name>
</gene>
<dbReference type="InterPro" id="IPR003760">
    <property type="entry name" value="PnrA-like"/>
</dbReference>
<reference evidence="4 5" key="1">
    <citation type="submission" date="2016-11" db="EMBL/GenBank/DDBJ databases">
        <authorList>
            <person name="Jaros S."/>
            <person name="Januszkiewicz K."/>
            <person name="Wedrychowicz H."/>
        </authorList>
    </citation>
    <scope>NUCLEOTIDE SEQUENCE [LARGE SCALE GENOMIC DNA]</scope>
    <source>
        <strain evidence="4 5">DSM 15212</strain>
    </source>
</reference>
<dbReference type="RefSeq" id="WP_073152327.1">
    <property type="nucleotide sequence ID" value="NZ_FRAG01000055.1"/>
</dbReference>
<keyword evidence="1 2" id="KW-0732">Signal</keyword>
<evidence type="ECO:0000256" key="2">
    <source>
        <dbReference type="SAM" id="SignalP"/>
    </source>
</evidence>